<protein>
    <submittedName>
        <fullName evidence="2">Uncharacterized protein</fullName>
    </submittedName>
</protein>
<keyword evidence="3" id="KW-1185">Reference proteome</keyword>
<accession>A0ABR3A010</accession>
<sequence>MADSSPQTSLAQITHQLQENHAVLQCDPQSLRVALEDANRRLKKTEEELRVLATKFRDIVKMVTEAAQFAADIAARVSLDKGPVGAGGMQSRAQAPTRAKL</sequence>
<evidence type="ECO:0000313" key="2">
    <source>
        <dbReference type="EMBL" id="KAL0066644.1"/>
    </source>
</evidence>
<dbReference type="Proteomes" id="UP001437256">
    <property type="component" value="Unassembled WGS sequence"/>
</dbReference>
<name>A0ABR3A010_9AGAR</name>
<dbReference type="EMBL" id="JBBXMP010000033">
    <property type="protein sequence ID" value="KAL0066644.1"/>
    <property type="molecule type" value="Genomic_DNA"/>
</dbReference>
<organism evidence="2 3">
    <name type="scientific">Marasmius tenuissimus</name>
    <dbReference type="NCBI Taxonomy" id="585030"/>
    <lineage>
        <taxon>Eukaryota</taxon>
        <taxon>Fungi</taxon>
        <taxon>Dikarya</taxon>
        <taxon>Basidiomycota</taxon>
        <taxon>Agaricomycotina</taxon>
        <taxon>Agaricomycetes</taxon>
        <taxon>Agaricomycetidae</taxon>
        <taxon>Agaricales</taxon>
        <taxon>Marasmiineae</taxon>
        <taxon>Marasmiaceae</taxon>
        <taxon>Marasmius</taxon>
    </lineage>
</organism>
<comment type="caution">
    <text evidence="2">The sequence shown here is derived from an EMBL/GenBank/DDBJ whole genome shotgun (WGS) entry which is preliminary data.</text>
</comment>
<evidence type="ECO:0000313" key="3">
    <source>
        <dbReference type="Proteomes" id="UP001437256"/>
    </source>
</evidence>
<feature type="region of interest" description="Disordered" evidence="1">
    <location>
        <begin position="81"/>
        <end position="101"/>
    </location>
</feature>
<reference evidence="2 3" key="1">
    <citation type="submission" date="2024-05" db="EMBL/GenBank/DDBJ databases">
        <title>A draft genome resource for the thread blight pathogen Marasmius tenuissimus strain MS-2.</title>
        <authorList>
            <person name="Yulfo-Soto G.E."/>
            <person name="Baruah I.K."/>
            <person name="Amoako-Attah I."/>
            <person name="Bukari Y."/>
            <person name="Meinhardt L.W."/>
            <person name="Bailey B.A."/>
            <person name="Cohen S.P."/>
        </authorList>
    </citation>
    <scope>NUCLEOTIDE SEQUENCE [LARGE SCALE GENOMIC DNA]</scope>
    <source>
        <strain evidence="2 3">MS-2</strain>
    </source>
</reference>
<gene>
    <name evidence="2" type="ORF">AAF712_006246</name>
</gene>
<evidence type="ECO:0000256" key="1">
    <source>
        <dbReference type="SAM" id="MobiDB-lite"/>
    </source>
</evidence>
<proteinExistence type="predicted"/>